<dbReference type="RefSeq" id="WP_035915156.1">
    <property type="nucleotide sequence ID" value="NZ_CAAAJD010000018.1"/>
</dbReference>
<dbReference type="PANTHER" id="PTHR11365:SF23">
    <property type="entry name" value="HYPOTHETICAL 5-OXOPROLINASE (EUROFUNG)-RELATED"/>
    <property type="match status" value="1"/>
</dbReference>
<dbReference type="Pfam" id="PF02538">
    <property type="entry name" value="Hydantoinase_B"/>
    <property type="match status" value="1"/>
</dbReference>
<comment type="caution">
    <text evidence="6">The sequence shown here is derived from an EMBL/GenBank/DDBJ whole genome shotgun (WGS) entry which is preliminary data.</text>
</comment>
<dbReference type="eggNOG" id="COG0146">
    <property type="taxonomic scope" value="Bacteria"/>
</dbReference>
<evidence type="ECO:0000313" key="7">
    <source>
        <dbReference type="Proteomes" id="UP000054869"/>
    </source>
</evidence>
<evidence type="ECO:0000256" key="1">
    <source>
        <dbReference type="ARBA" id="ARBA00010403"/>
    </source>
</evidence>
<dbReference type="EMBL" id="LNYI01000064">
    <property type="protein sequence ID" value="KTD16007.1"/>
    <property type="molecule type" value="Genomic_DNA"/>
</dbReference>
<name>A0A0W0V7A9_9GAMM</name>
<feature type="domain" description="Hydantoinase A/oxoprolinase" evidence="2">
    <location>
        <begin position="206"/>
        <end position="492"/>
    </location>
</feature>
<dbReference type="STRING" id="45067.Llan_2595"/>
<protein>
    <submittedName>
        <fullName evidence="6">Acetophenone carboxylase gamma subunit</fullName>
        <ecNumber evidence="6">6.4.1.8</ecNumber>
    </submittedName>
</protein>
<dbReference type="InterPro" id="IPR002821">
    <property type="entry name" value="Hydantoinase_A"/>
</dbReference>
<dbReference type="InterPro" id="IPR022439">
    <property type="entry name" value="RPE4"/>
</dbReference>
<dbReference type="OrthoDB" id="9768323at2"/>
<dbReference type="Pfam" id="PF01968">
    <property type="entry name" value="Hydantoinase_A"/>
    <property type="match status" value="1"/>
</dbReference>
<keyword evidence="7" id="KW-1185">Reference proteome</keyword>
<dbReference type="InterPro" id="IPR003692">
    <property type="entry name" value="Hydantoinase_B"/>
</dbReference>
<organism evidence="6 7">
    <name type="scientific">Legionella lansingensis</name>
    <dbReference type="NCBI Taxonomy" id="45067"/>
    <lineage>
        <taxon>Bacteria</taxon>
        <taxon>Pseudomonadati</taxon>
        <taxon>Pseudomonadota</taxon>
        <taxon>Gammaproteobacteria</taxon>
        <taxon>Legionellales</taxon>
        <taxon>Legionellaceae</taxon>
        <taxon>Legionella</taxon>
    </lineage>
</organism>
<keyword evidence="6" id="KW-0436">Ligase</keyword>
<gene>
    <name evidence="6" type="primary">apc3</name>
    <name evidence="6" type="ORF">Llan_2595</name>
</gene>
<feature type="domain" description="Hydantoinase/oxoprolinase N-terminal" evidence="4">
    <location>
        <begin position="8"/>
        <end position="186"/>
    </location>
</feature>
<sequence length="1240" mass="135705">MPKSKWEFWIDRGGTFTDIVARSPQGKIISHKLLSEHPERYDDPIIQGIRDVLNLNTNEPISGKEIAMIKIGTTLATNTLLERKGEKVVLAITQGFGDALRIGYQNRPDLFALNIVLPPLLYDKVIEIEERVGAHGEILKRLDGQKTTQALQVAYQKGYRAIAIVLMHGYRYHHHEKQLRKIAKQIGFQQISVSHEVAPVMKLVGRGDTTVVDAYLSPVLQRYIQSLQKTLKHLPLLFMQSNGGLAEARFFRGKESIFSGPAAGVIGMVKTSQLAGFKKVIGFDMGGTSTDVSHFAGEYERSYISEFAGVRLQTPMMLIHTIAAGGGSILHFDGSRYIVGPDSAGANPGPSCYGRDGPLTITDCNVIVGKIQADFFPQVFGPQGGKAIDVAIVRKKFAQLTAEINQATGGQQTPEQVAEGYLHIAVENMANAIRRISVQRGYDVSQYLLNCFGAAAGQHACLVADRLGIKRILIHPLAGVLSAYGVGLAELRILKECPIEQPLKQAMEAVLKLKLTELEEQNQNALQAQGMQTDTMIHTRRIHLRYDGSDTMLTVEFSAIASMRKAFALEHRRQFGFASAQKSLIIEAVSVETVLATQMIVEKDCDLVHRPQKEIPVSKVVSLFSHSRTHQAPIYHRQDLQPGDCIQGCAIICENNATTIIEPGWQAHVTEKNHLLLTRYQPLPKQKITRTSVDPVLLEVFNNRFMNIAEQMGEVLRNTASSVNIKERLDFSCAIFDSQGELVANAPHIPVHLGSMSESVKSILNATTRLLPTSRGLTTGSSELARSIDPAVKPREVGDIDRDKQCFTTIRPGDVYLLNSPYDGGTHLPDLTVITPVFSENKQQLLFFLGSRGHHADIGGITPGSLPAKSKVIEEEGVLINHFKVVDQGRFLEAETLKLFTKARYPARNPKQNLEDLKAQIAANARGVHALWDLIAQFDLKVVQAYMKHVRDNATLAVRKLLTRLKDGHFCYHLDDGSAIKASITIDKAKKEACIDFTGSAPQHDGNFNAPLAISKAATLYVLRCLIYENIPLNGGCFVPIKIIVPPSSLLNPVYPAAVVAGNVETSQCIVDTLLGALGAVSASQGTCNNFTFGNAEYQYYETICGGAGAGPGFAGASAVHTHMTNTHLTDPEVLEWRFPVLLEEFSVRSNSGGKGKWCGGDGIIRRIRFLQPMTANIISSHRKIPPYGLQGGAPGKVGRNWVERANGTIEELDSCASVQMNAQDIFVIETPGGGGYGKP</sequence>
<evidence type="ECO:0000259" key="2">
    <source>
        <dbReference type="Pfam" id="PF01968"/>
    </source>
</evidence>
<dbReference type="InterPro" id="IPR049517">
    <property type="entry name" value="ACX-like_C"/>
</dbReference>
<dbReference type="Pfam" id="PF19278">
    <property type="entry name" value="Hydant_A_C"/>
    <property type="match status" value="1"/>
</dbReference>
<accession>A0A0W0V7A9</accession>
<feature type="domain" description="Hydantoinase B/oxoprolinase" evidence="3">
    <location>
        <begin position="694"/>
        <end position="1240"/>
    </location>
</feature>
<dbReference type="GO" id="GO:0006749">
    <property type="term" value="P:glutathione metabolic process"/>
    <property type="evidence" value="ECO:0007669"/>
    <property type="project" value="TreeGrafter"/>
</dbReference>
<evidence type="ECO:0000259" key="4">
    <source>
        <dbReference type="Pfam" id="PF05378"/>
    </source>
</evidence>
<evidence type="ECO:0000313" key="6">
    <source>
        <dbReference type="EMBL" id="KTD16007.1"/>
    </source>
</evidence>
<dbReference type="NCBIfam" id="TIGR03777">
    <property type="entry name" value="RPE4"/>
    <property type="match status" value="1"/>
</dbReference>
<dbReference type="PATRIC" id="fig|45067.4.peg.2730"/>
<dbReference type="GO" id="GO:0017168">
    <property type="term" value="F:5-oxoprolinase (ATP-hydrolyzing) activity"/>
    <property type="evidence" value="ECO:0007669"/>
    <property type="project" value="TreeGrafter"/>
</dbReference>
<dbReference type="GO" id="GO:0005829">
    <property type="term" value="C:cytosol"/>
    <property type="evidence" value="ECO:0007669"/>
    <property type="project" value="TreeGrafter"/>
</dbReference>
<dbReference type="Pfam" id="PF05378">
    <property type="entry name" value="Hydant_A_N"/>
    <property type="match status" value="1"/>
</dbReference>
<dbReference type="Proteomes" id="UP000054869">
    <property type="component" value="Unassembled WGS sequence"/>
</dbReference>
<dbReference type="eggNOG" id="COG0145">
    <property type="taxonomic scope" value="Bacteria"/>
</dbReference>
<dbReference type="InterPro" id="IPR008040">
    <property type="entry name" value="Hydant_A_N"/>
</dbReference>
<dbReference type="AlphaFoldDB" id="A0A0W0V7A9"/>
<proteinExistence type="inferred from homology"/>
<dbReference type="GO" id="GO:0016874">
    <property type="term" value="F:ligase activity"/>
    <property type="evidence" value="ECO:0007669"/>
    <property type="project" value="UniProtKB-KW"/>
</dbReference>
<feature type="domain" description="Acetophenone carboxylase-like C-terminal" evidence="5">
    <location>
        <begin position="505"/>
        <end position="671"/>
    </location>
</feature>
<evidence type="ECO:0000259" key="3">
    <source>
        <dbReference type="Pfam" id="PF02538"/>
    </source>
</evidence>
<dbReference type="InterPro" id="IPR045079">
    <property type="entry name" value="Oxoprolinase-like"/>
</dbReference>
<dbReference type="PANTHER" id="PTHR11365">
    <property type="entry name" value="5-OXOPROLINASE RELATED"/>
    <property type="match status" value="1"/>
</dbReference>
<reference evidence="6 7" key="1">
    <citation type="submission" date="2015-11" db="EMBL/GenBank/DDBJ databases">
        <title>Genomic analysis of 38 Legionella species identifies large and diverse effector repertoires.</title>
        <authorList>
            <person name="Burstein D."/>
            <person name="Amaro F."/>
            <person name="Zusman T."/>
            <person name="Lifshitz Z."/>
            <person name="Cohen O."/>
            <person name="Gilbert J.A."/>
            <person name="Pupko T."/>
            <person name="Shuman H.A."/>
            <person name="Segal G."/>
        </authorList>
    </citation>
    <scope>NUCLEOTIDE SEQUENCE [LARGE SCALE GENOMIC DNA]</scope>
    <source>
        <strain evidence="6 7">ATCC 49751</strain>
    </source>
</reference>
<comment type="similarity">
    <text evidence="1">Belongs to the oxoprolinase family.</text>
</comment>
<evidence type="ECO:0000259" key="5">
    <source>
        <dbReference type="Pfam" id="PF19278"/>
    </source>
</evidence>
<dbReference type="EC" id="6.4.1.8" evidence="6"/>